<dbReference type="Proteomes" id="UP000596660">
    <property type="component" value="Unplaced"/>
</dbReference>
<dbReference type="PANTHER" id="PTHR47938:SF35">
    <property type="entry name" value="PENTATRICOPEPTIDE REPEAT-CONTAINING PROTEIN 4, MITOCHONDRIAL-RELATED"/>
    <property type="match status" value="1"/>
</dbReference>
<evidence type="ECO:0000256" key="2">
    <source>
        <dbReference type="ARBA" id="ARBA00022737"/>
    </source>
</evidence>
<feature type="repeat" description="PPR" evidence="3">
    <location>
        <begin position="362"/>
        <end position="396"/>
    </location>
</feature>
<feature type="repeat" description="PPR" evidence="3">
    <location>
        <begin position="327"/>
        <end position="361"/>
    </location>
</feature>
<feature type="repeat" description="PPR" evidence="3">
    <location>
        <begin position="116"/>
        <end position="150"/>
    </location>
</feature>
<feature type="repeat" description="PPR" evidence="3">
    <location>
        <begin position="186"/>
        <end position="217"/>
    </location>
</feature>
<keyword evidence="5" id="KW-1185">Reference proteome</keyword>
<dbReference type="EnsemblPlants" id="AUR62044025-RA">
    <property type="protein sequence ID" value="AUR62044025-RA:cds"/>
    <property type="gene ID" value="AUR62044025"/>
</dbReference>
<dbReference type="RefSeq" id="XP_021737053.1">
    <property type="nucleotide sequence ID" value="XM_021881361.1"/>
</dbReference>
<dbReference type="SMR" id="A0A803ND37"/>
<feature type="repeat" description="PPR" evidence="3">
    <location>
        <begin position="397"/>
        <end position="431"/>
    </location>
</feature>
<dbReference type="PANTHER" id="PTHR47938">
    <property type="entry name" value="RESPIRATORY COMPLEX I CHAPERONE (CIA84), PUTATIVE (AFU_ORTHOLOGUE AFUA_2G06020)-RELATED"/>
    <property type="match status" value="1"/>
</dbReference>
<gene>
    <name evidence="4" type="primary">LOC110703580</name>
</gene>
<dbReference type="PROSITE" id="PS51375">
    <property type="entry name" value="PPR"/>
    <property type="match status" value="10"/>
</dbReference>
<keyword evidence="2" id="KW-0677">Repeat</keyword>
<reference evidence="4" key="2">
    <citation type="submission" date="2021-03" db="UniProtKB">
        <authorList>
            <consortium name="EnsemblPlants"/>
        </authorList>
    </citation>
    <scope>IDENTIFICATION</scope>
</reference>
<sequence length="558" mass="63413">MIFPFLSHHRVRASTLAFFLPHYHCLSSYVVAGSRTHYREVIQYPSERWFVKVICTLFCFQSHCLDLHSDYLVKGVTPLIAFEVVRRLDDYNNSRNTELALRFFEFSRVNLNLIHTFGTYNYILRSLCQMGLYDSANLVLDWMVVDGHSLNSSFLGFLVGLFSDSGRFDIAQKLLAQVNCGEKDGDPFVYNKFLNGLVKQNRVDEAVSFFSERMILKSCLDVCSFNIMIRGLCKAGQVDKAFKFFEEMVKFELSPDIITYNTMIDGLCRVNKVDKARELLVEVRSRDGISPDVVTYTSIISGYCKLKMTDEASFLFQEMTSTGIRPTLVTFNILIDGFGKVGNMASVSAMYEKMLFLGCLPDVVTFTSRIDGYCRIGQVDEASKLWQEMVDRKLFPNKYTFSILIIALCKENRVKEACNLLRQLKFRNDIIPQPFMYNPVIDGLCKAGKVDEANQVVSEMEERRGKHDKYTFTILIIGHCMKGRLLEAIGIFNRMLSVKCTPDDITVKSLLSCLVKAGMPDEASQIKKQMALGKVEVSLSPSKRKLPASTNMDIQVAA</sequence>
<evidence type="ECO:0008006" key="6">
    <source>
        <dbReference type="Google" id="ProtNLM"/>
    </source>
</evidence>
<evidence type="ECO:0000313" key="4">
    <source>
        <dbReference type="EnsemblPlants" id="AUR62044025-RA:cds"/>
    </source>
</evidence>
<dbReference type="GO" id="GO:0003729">
    <property type="term" value="F:mRNA binding"/>
    <property type="evidence" value="ECO:0007669"/>
    <property type="project" value="TreeGrafter"/>
</dbReference>
<evidence type="ECO:0000256" key="1">
    <source>
        <dbReference type="ARBA" id="ARBA00007626"/>
    </source>
</evidence>
<dbReference type="KEGG" id="cqi:110703200"/>
<dbReference type="AlphaFoldDB" id="A0A803ND37"/>
<organism evidence="4 5">
    <name type="scientific">Chenopodium quinoa</name>
    <name type="common">Quinoa</name>
    <dbReference type="NCBI Taxonomy" id="63459"/>
    <lineage>
        <taxon>Eukaryota</taxon>
        <taxon>Viridiplantae</taxon>
        <taxon>Streptophyta</taxon>
        <taxon>Embryophyta</taxon>
        <taxon>Tracheophyta</taxon>
        <taxon>Spermatophyta</taxon>
        <taxon>Magnoliopsida</taxon>
        <taxon>eudicotyledons</taxon>
        <taxon>Gunneridae</taxon>
        <taxon>Pentapetalae</taxon>
        <taxon>Caryophyllales</taxon>
        <taxon>Chenopodiaceae</taxon>
        <taxon>Chenopodioideae</taxon>
        <taxon>Atripliceae</taxon>
        <taxon>Chenopodium</taxon>
    </lineage>
</organism>
<feature type="repeat" description="PPR" evidence="3">
    <location>
        <begin position="433"/>
        <end position="463"/>
    </location>
</feature>
<name>A0A803ND37_CHEQI</name>
<comment type="similarity">
    <text evidence="1">Belongs to the PPR family. P subfamily.</text>
</comment>
<feature type="repeat" description="PPR" evidence="3">
    <location>
        <begin position="221"/>
        <end position="255"/>
    </location>
</feature>
<dbReference type="OMA" id="CMKGRMS"/>
<evidence type="ECO:0000313" key="5">
    <source>
        <dbReference type="Proteomes" id="UP000596660"/>
    </source>
</evidence>
<evidence type="ECO:0000256" key="3">
    <source>
        <dbReference type="PROSITE-ProRule" id="PRU00708"/>
    </source>
</evidence>
<reference evidence="4" key="1">
    <citation type="journal article" date="2017" name="Nature">
        <title>The genome of Chenopodium quinoa.</title>
        <authorList>
            <person name="Jarvis D.E."/>
            <person name="Ho Y.S."/>
            <person name="Lightfoot D.J."/>
            <person name="Schmoeckel S.M."/>
            <person name="Li B."/>
            <person name="Borm T.J.A."/>
            <person name="Ohyanagi H."/>
            <person name="Mineta K."/>
            <person name="Michell C.T."/>
            <person name="Saber N."/>
            <person name="Kharbatia N.M."/>
            <person name="Rupper R.R."/>
            <person name="Sharp A.R."/>
            <person name="Dally N."/>
            <person name="Boughton B.A."/>
            <person name="Woo Y.H."/>
            <person name="Gao G."/>
            <person name="Schijlen E.G.W.M."/>
            <person name="Guo X."/>
            <person name="Momin A.A."/>
            <person name="Negrao S."/>
            <person name="Al-Babili S."/>
            <person name="Gehring C."/>
            <person name="Roessner U."/>
            <person name="Jung C."/>
            <person name="Murphy K."/>
            <person name="Arold S.T."/>
            <person name="Gojobori T."/>
            <person name="van der Linden C.G."/>
            <person name="van Loo E.N."/>
            <person name="Jellen E.N."/>
            <person name="Maughan P.J."/>
            <person name="Tester M."/>
        </authorList>
    </citation>
    <scope>NUCLEOTIDE SEQUENCE [LARGE SCALE GENOMIC DNA]</scope>
    <source>
        <strain evidence="4">cv. PI 614886</strain>
    </source>
</reference>
<feature type="repeat" description="PPR" evidence="3">
    <location>
        <begin position="256"/>
        <end position="291"/>
    </location>
</feature>
<dbReference type="Pfam" id="PF13041">
    <property type="entry name" value="PPR_2"/>
    <property type="match status" value="4"/>
</dbReference>
<dbReference type="Gramene" id="AUR62044025-RA">
    <property type="protein sequence ID" value="AUR62044025-RA:cds"/>
    <property type="gene ID" value="AUR62044025"/>
</dbReference>
<accession>A0A803ND37</accession>
<protein>
    <recommendedName>
        <fullName evidence="6">Pentatricopeptide repeat-containing protein</fullName>
    </recommendedName>
</protein>
<dbReference type="InterPro" id="IPR011990">
    <property type="entry name" value="TPR-like_helical_dom_sf"/>
</dbReference>
<proteinExistence type="inferred from homology"/>
<dbReference type="KEGG" id="cqi:110703580"/>
<dbReference type="OrthoDB" id="185373at2759"/>
<feature type="repeat" description="PPR" evidence="3">
    <location>
        <begin position="292"/>
        <end position="326"/>
    </location>
</feature>
<dbReference type="NCBIfam" id="TIGR00756">
    <property type="entry name" value="PPR"/>
    <property type="match status" value="9"/>
</dbReference>
<feature type="repeat" description="PPR" evidence="3">
    <location>
        <begin position="468"/>
        <end position="502"/>
    </location>
</feature>
<dbReference type="Pfam" id="PF01535">
    <property type="entry name" value="PPR"/>
    <property type="match status" value="3"/>
</dbReference>
<dbReference type="Gene3D" id="1.25.40.10">
    <property type="entry name" value="Tetratricopeptide repeat domain"/>
    <property type="match status" value="5"/>
</dbReference>
<dbReference type="GeneID" id="110703580"/>
<dbReference type="InterPro" id="IPR002885">
    <property type="entry name" value="PPR_rpt"/>
</dbReference>